<dbReference type="PANTHER" id="PTHR39683">
    <property type="entry name" value="CONSERVED PROTEIN TB16.3"/>
    <property type="match status" value="1"/>
</dbReference>
<dbReference type="SUPFAM" id="SSF55961">
    <property type="entry name" value="Bet v1-like"/>
    <property type="match status" value="1"/>
</dbReference>
<dbReference type="EMBL" id="LT629688">
    <property type="protein sequence ID" value="SDE54514.1"/>
    <property type="molecule type" value="Genomic_DNA"/>
</dbReference>
<reference evidence="2 3" key="1">
    <citation type="submission" date="2016-10" db="EMBL/GenBank/DDBJ databases">
        <authorList>
            <person name="de Groot N.N."/>
        </authorList>
    </citation>
    <scope>NUCLEOTIDE SEQUENCE [LARGE SCALE GENOMIC DNA]</scope>
    <source>
        <strain evidence="2 3">MON 2.2</strain>
    </source>
</reference>
<dbReference type="Gene3D" id="3.30.530.20">
    <property type="match status" value="1"/>
</dbReference>
<evidence type="ECO:0000313" key="3">
    <source>
        <dbReference type="Proteomes" id="UP000198546"/>
    </source>
</evidence>
<accession>A0A1G7DSK3</accession>
<dbReference type="OrthoDB" id="5243015at2"/>
<dbReference type="AlphaFoldDB" id="A0A1G7DSK3"/>
<proteinExistence type="predicted"/>
<sequence>MANQTSASIEIEAPPEQVMAVVADVAAYPEWVDSLAGAEVLSTDPEGRPDRVRMSLRHPLLSDTYVLAYQWGADQVSWHLVEGQKLTAMDGSYRLRPRGAGTEVTYALSVDLDLPVLGMLRRKAEKTIVDGALKGLRRRVTGS</sequence>
<dbReference type="InterPro" id="IPR023393">
    <property type="entry name" value="START-like_dom_sf"/>
</dbReference>
<dbReference type="CDD" id="cd07819">
    <property type="entry name" value="SRPBCC_2"/>
    <property type="match status" value="1"/>
</dbReference>
<evidence type="ECO:0000313" key="2">
    <source>
        <dbReference type="EMBL" id="SDE54514.1"/>
    </source>
</evidence>
<dbReference type="InterPro" id="IPR005031">
    <property type="entry name" value="COQ10_START"/>
</dbReference>
<dbReference type="PANTHER" id="PTHR39683:SF4">
    <property type="entry name" value="COENZYME Q-BINDING PROTEIN COQ10 START DOMAIN-CONTAINING PROTEIN"/>
    <property type="match status" value="1"/>
</dbReference>
<dbReference type="Pfam" id="PF03364">
    <property type="entry name" value="Polyketide_cyc"/>
    <property type="match status" value="1"/>
</dbReference>
<evidence type="ECO:0000259" key="1">
    <source>
        <dbReference type="Pfam" id="PF03364"/>
    </source>
</evidence>
<feature type="domain" description="Coenzyme Q-binding protein COQ10 START" evidence="1">
    <location>
        <begin position="11"/>
        <end position="135"/>
    </location>
</feature>
<dbReference type="STRING" id="675864.SAMN04489747_3699"/>
<protein>
    <submittedName>
        <fullName evidence="2">Ribosome association toxin PasT (RatA) of the RatAB toxin-antitoxin module</fullName>
    </submittedName>
</protein>
<gene>
    <name evidence="2" type="ORF">SAMN04489747_3699</name>
</gene>
<keyword evidence="3" id="KW-1185">Reference proteome</keyword>
<organism evidence="2 3">
    <name type="scientific">Auraticoccus monumenti</name>
    <dbReference type="NCBI Taxonomy" id="675864"/>
    <lineage>
        <taxon>Bacteria</taxon>
        <taxon>Bacillati</taxon>
        <taxon>Actinomycetota</taxon>
        <taxon>Actinomycetes</taxon>
        <taxon>Propionibacteriales</taxon>
        <taxon>Propionibacteriaceae</taxon>
        <taxon>Auraticoccus</taxon>
    </lineage>
</organism>
<dbReference type="Proteomes" id="UP000198546">
    <property type="component" value="Chromosome i"/>
</dbReference>
<name>A0A1G7DSK3_9ACTN</name>
<dbReference type="RefSeq" id="WP_090595537.1">
    <property type="nucleotide sequence ID" value="NZ_LT629688.1"/>
</dbReference>